<evidence type="ECO:0000256" key="6">
    <source>
        <dbReference type="ARBA" id="ARBA00022967"/>
    </source>
</evidence>
<feature type="non-terminal residue" evidence="11">
    <location>
        <position position="1"/>
    </location>
</feature>
<sequence>AGGIAEMMGLIPNSVEHTNDALDAVGNTTKTVTKGYTIGSAGLAALVLSAAYKEDNVCFIDKSPQSSMLYGIGAAMFPIVNPYVVIDLLVGGPMPIMLDGICLMTVGRPAQAVLEEIRPQYRERPGITTYHKKPFYGRAVDIASMSAIKEMIVPSILPVLSPSVLFIVIRGTAGPIGAPATVGAILLGVTVTGVFVAISMSNGGGAWDNA</sequence>
<dbReference type="AlphaFoldDB" id="Q2PCE6"/>
<proteinExistence type="predicted"/>
<gene>
    <name evidence="11" type="primary">vppII</name>
</gene>
<feature type="transmembrane region" description="Helical" evidence="10">
    <location>
        <begin position="69"/>
        <end position="90"/>
    </location>
</feature>
<protein>
    <recommendedName>
        <fullName evidence="2">H(+)-exporting diphosphatase</fullName>
        <ecNumber evidence="2">7.1.3.1</ecNumber>
    </recommendedName>
</protein>
<reference evidence="11" key="2">
    <citation type="submission" date="2006-01" db="EMBL/GenBank/DDBJ databases">
        <title>Ocurrence of proton translocating pyrophosphatases in photosynthetic protists.</title>
        <authorList>
            <person name="Lopez-Maques R.L."/>
            <person name="Perez-Castineira J.R."/>
            <person name="Serrano A."/>
        </authorList>
    </citation>
    <scope>NUCLEOTIDE SEQUENCE</scope>
</reference>
<name>Q2PCE6_PHATR</name>
<keyword evidence="6" id="KW-1278">Translocase</keyword>
<evidence type="ECO:0000256" key="4">
    <source>
        <dbReference type="ARBA" id="ARBA00022692"/>
    </source>
</evidence>
<reference evidence="11" key="1">
    <citation type="submission" date="2004-09" db="EMBL/GenBank/DDBJ databases">
        <authorList>
            <person name="Lopez-Marques R.L."/>
        </authorList>
    </citation>
    <scope>NUCLEOTIDE SEQUENCE</scope>
</reference>
<evidence type="ECO:0000313" key="11">
    <source>
        <dbReference type="EMBL" id="CAH59456.1"/>
    </source>
</evidence>
<dbReference type="GO" id="GO:0004427">
    <property type="term" value="F:inorganic diphosphate phosphatase activity"/>
    <property type="evidence" value="ECO:0007669"/>
    <property type="project" value="InterPro"/>
</dbReference>
<evidence type="ECO:0000256" key="5">
    <source>
        <dbReference type="ARBA" id="ARBA00022842"/>
    </source>
</evidence>
<evidence type="ECO:0000256" key="9">
    <source>
        <dbReference type="ARBA" id="ARBA00023136"/>
    </source>
</evidence>
<evidence type="ECO:0000256" key="1">
    <source>
        <dbReference type="ARBA" id="ARBA00004127"/>
    </source>
</evidence>
<keyword evidence="9 10" id="KW-0472">Membrane</keyword>
<feature type="transmembrane region" description="Helical" evidence="10">
    <location>
        <begin position="151"/>
        <end position="169"/>
    </location>
</feature>
<feature type="transmembrane region" description="Helical" evidence="10">
    <location>
        <begin position="176"/>
        <end position="198"/>
    </location>
</feature>
<evidence type="ECO:0000256" key="3">
    <source>
        <dbReference type="ARBA" id="ARBA00022448"/>
    </source>
</evidence>
<dbReference type="PANTHER" id="PTHR31998">
    <property type="entry name" value="K(+)-INSENSITIVE PYROPHOSPHATE-ENERGIZED PROTON PUMP"/>
    <property type="match status" value="1"/>
</dbReference>
<keyword evidence="3" id="KW-0813">Transport</keyword>
<dbReference type="GO" id="GO:0009678">
    <property type="term" value="F:diphosphate hydrolysis-driven proton transmembrane transporter activity"/>
    <property type="evidence" value="ECO:0007669"/>
    <property type="project" value="UniProtKB-EC"/>
</dbReference>
<evidence type="ECO:0000256" key="2">
    <source>
        <dbReference type="ARBA" id="ARBA00013242"/>
    </source>
</evidence>
<keyword evidence="8" id="KW-0406">Ion transport</keyword>
<evidence type="ECO:0000256" key="10">
    <source>
        <dbReference type="SAM" id="Phobius"/>
    </source>
</evidence>
<dbReference type="GO" id="GO:0016020">
    <property type="term" value="C:membrane"/>
    <property type="evidence" value="ECO:0007669"/>
    <property type="project" value="InterPro"/>
</dbReference>
<evidence type="ECO:0000256" key="7">
    <source>
        <dbReference type="ARBA" id="ARBA00022989"/>
    </source>
</evidence>
<keyword evidence="7 10" id="KW-1133">Transmembrane helix</keyword>
<keyword evidence="5" id="KW-0460">Magnesium</keyword>
<dbReference type="Pfam" id="PF03030">
    <property type="entry name" value="H_PPase"/>
    <property type="match status" value="1"/>
</dbReference>
<organism evidence="11">
    <name type="scientific">Phaeodactylum tricornutum</name>
    <name type="common">Diatom</name>
    <dbReference type="NCBI Taxonomy" id="2850"/>
    <lineage>
        <taxon>Eukaryota</taxon>
        <taxon>Sar</taxon>
        <taxon>Stramenopiles</taxon>
        <taxon>Ochrophyta</taxon>
        <taxon>Bacillariophyta</taxon>
        <taxon>Bacillariophyceae</taxon>
        <taxon>Bacillariophycidae</taxon>
        <taxon>Naviculales</taxon>
        <taxon>Phaeodactylaceae</taxon>
        <taxon>Phaeodactylum</taxon>
    </lineage>
</organism>
<dbReference type="EMBL" id="AJ844167">
    <property type="protein sequence ID" value="CAH59456.1"/>
    <property type="molecule type" value="Genomic_DNA"/>
</dbReference>
<comment type="subcellular location">
    <subcellularLocation>
        <location evidence="1">Endomembrane system</location>
        <topology evidence="1">Multi-pass membrane protein</topology>
    </subcellularLocation>
</comment>
<keyword evidence="4 10" id="KW-0812">Transmembrane</keyword>
<dbReference type="InterPro" id="IPR004131">
    <property type="entry name" value="PPase-energised_H-pump"/>
</dbReference>
<accession>Q2PCE6</accession>
<dbReference type="EC" id="7.1.3.1" evidence="2"/>
<feature type="non-terminal residue" evidence="11">
    <location>
        <position position="210"/>
    </location>
</feature>
<dbReference type="GO" id="GO:0012505">
    <property type="term" value="C:endomembrane system"/>
    <property type="evidence" value="ECO:0007669"/>
    <property type="project" value="UniProtKB-SubCell"/>
</dbReference>
<evidence type="ECO:0000256" key="8">
    <source>
        <dbReference type="ARBA" id="ARBA00023065"/>
    </source>
</evidence>